<reference evidence="3" key="1">
    <citation type="submission" date="2015-02" db="EMBL/GenBank/DDBJ databases">
        <title>Draft Genome of Frankia sp. CpI1-S.</title>
        <authorList>
            <person name="Oshone R.T."/>
            <person name="Ngom M."/>
            <person name="Ghodhbane-Gtari F."/>
            <person name="Gtari M."/>
            <person name="Morris K."/>
            <person name="Thomas K."/>
            <person name="Sen A."/>
            <person name="Tisa L.S."/>
        </authorList>
    </citation>
    <scope>NUCLEOTIDE SEQUENCE [LARGE SCALE GENOMIC DNA]</scope>
    <source>
        <strain evidence="3">CpI1-S</strain>
    </source>
</reference>
<dbReference type="OrthoDB" id="796761at2"/>
<dbReference type="EMBL" id="JYFN01000050">
    <property type="protein sequence ID" value="KJE20836.1"/>
    <property type="molecule type" value="Genomic_DNA"/>
</dbReference>
<comment type="caution">
    <text evidence="2">The sequence shown here is derived from an EMBL/GenBank/DDBJ whole genome shotgun (WGS) entry which is preliminary data.</text>
</comment>
<feature type="region of interest" description="Disordered" evidence="1">
    <location>
        <begin position="609"/>
        <end position="643"/>
    </location>
</feature>
<dbReference type="PATRIC" id="fig|1502723.3.peg.4868"/>
<evidence type="ECO:0000313" key="3">
    <source>
        <dbReference type="Proteomes" id="UP000032545"/>
    </source>
</evidence>
<protein>
    <submittedName>
        <fullName evidence="2">HEXXH motif domain</fullName>
    </submittedName>
</protein>
<dbReference type="RefSeq" id="WP_063925344.1">
    <property type="nucleotide sequence ID" value="NZ_JYFN01000050.1"/>
</dbReference>
<gene>
    <name evidence="2" type="ORF">FF36_04884</name>
</gene>
<proteinExistence type="predicted"/>
<sequence length="643" mass="68879">MPSTPAAATVPGIGIHRLAARDVDALALGVIDAEVVERLLETEISFRRLALRAILDALREQPAATDPLAPVDQAWDLLVEVEQRDPAAVRAVIDRPFAGAWATRLLRRLRGRLHHDVPLWVEVGYLHAMAAAAAVRAGEPVELAVPAHRGVVHLPSLGHARLPFWEIWETAVVRGTGGDAEVIGSAGRVRVDRGDGGGAPTRDVTVWHPTRAARAVGVVIEDADPYRLVDRVVPPVRLADADVARWEGRLAGAWQVLRDGHPQLAAGVDAAVSAVVPLPVAQRFRSFSATSGDAVGSVELTEPPDPVDGAATLAHEFRHTVLSAVLHLCDLIDPQAPPVLRYAPWRDDPRPPHGVLHGIYAFFGVTEFWRRQRRLAVGADAMLAHFEFALWRGEVLDTATEMLRTGPLTALGRRFVTGIRTTVQGWLPEPVPVETRRLAELATADSRALWRIHHLEPDSAAVERLAAAWAAGAAAPPAAVPARLVPDPGARALDTRASLARLWLADRDAFRRTERAGPGREYRGASAADCALVAGDRARARQGYAADVQRDGDDRRALVGLGLAIGDGEPAGWTLLRRPELVRAVAAAAVDRGGEAPDPSALAAWLLPASVQPDEPDASGQPDVSGQRLARDDAAAAARLIRE</sequence>
<keyword evidence="3" id="KW-1185">Reference proteome</keyword>
<feature type="compositionally biased region" description="Basic and acidic residues" evidence="1">
    <location>
        <begin position="629"/>
        <end position="643"/>
    </location>
</feature>
<accession>A0A0D8B9H9</accession>
<dbReference type="NCBIfam" id="TIGR04267">
    <property type="entry name" value="mod_HExxH"/>
    <property type="match status" value="1"/>
</dbReference>
<evidence type="ECO:0000313" key="2">
    <source>
        <dbReference type="EMBL" id="KJE20836.1"/>
    </source>
</evidence>
<dbReference type="Proteomes" id="UP000032545">
    <property type="component" value="Unassembled WGS sequence"/>
</dbReference>
<dbReference type="InterPro" id="IPR026337">
    <property type="entry name" value="AKG_HExxH"/>
</dbReference>
<dbReference type="AlphaFoldDB" id="A0A0D8B9H9"/>
<reference evidence="2 3" key="2">
    <citation type="journal article" date="2016" name="Genome Announc.">
        <title>Permanent Draft Genome Sequences for Two Variants of Frankia sp. Strain CpI1, the First Frankia Strain Isolated from Root Nodules of Comptonia peregrina.</title>
        <authorList>
            <person name="Oshone R."/>
            <person name="Hurst S.G.IV."/>
            <person name="Abebe-Akele F."/>
            <person name="Simpson S."/>
            <person name="Morris K."/>
            <person name="Thomas W.K."/>
            <person name="Tisa L.S."/>
        </authorList>
    </citation>
    <scope>NUCLEOTIDE SEQUENCE [LARGE SCALE GENOMIC DNA]</scope>
    <source>
        <strain evidence="3">CpI1-S</strain>
    </source>
</reference>
<evidence type="ECO:0000256" key="1">
    <source>
        <dbReference type="SAM" id="MobiDB-lite"/>
    </source>
</evidence>
<name>A0A0D8B9H9_9ACTN</name>
<organism evidence="2 3">
    <name type="scientific">Frankia torreyi</name>
    <dbReference type="NCBI Taxonomy" id="1856"/>
    <lineage>
        <taxon>Bacteria</taxon>
        <taxon>Bacillati</taxon>
        <taxon>Actinomycetota</taxon>
        <taxon>Actinomycetes</taxon>
        <taxon>Frankiales</taxon>
        <taxon>Frankiaceae</taxon>
        <taxon>Frankia</taxon>
    </lineage>
</organism>